<keyword evidence="2" id="KW-1185">Reference proteome</keyword>
<sequence>MEVGIAPFASVPAVQKSAISSSPYYLARCAWSPEGQGRELHFHLCRLKAKPAWHKLHILGSSNSTLISSGALFSVRKSFYGVYVLKCSMQRHHLFEDEINVFQKGYRSASNPPFSGEFRKSRSRRARLSGGIAEIGNTIMINWRPALEEILFVSSIALAYIAGIATTKKPACKSFLDQFQRKEGSQDKESMLSHVEDKSIKDNDQPRNSSFSASKMWDELQQKIETAALKVECDDIRDFPEKVTALDLSLQAICQAPRLRLLLSTVQLLRKEAERFMERKVSTEQGYVSKEVLDCLCSSIGPVLQSWLSHEHFLMKAEYQVPQEEAFAGIAVSFDQNYIINHLERTGKAQLYVDFFYFIFFGSIRSGSSCGCKTVLKYADGILEDIVVTVAEGAAEQYLNLVSNYATGFDGNEWPAILLPSILSTRTLESFRNQLALRSWFHQNFESVAAMYEDRVELWTLRAKYVAESGISPKIRRKRLRVLDQDAERDGAQIVVARYSIPVNRSKELKSLSGWSASIVKVTGISGFANLGCDYWSYHCKAGGITIACIWNSLILLVRCLRLSCQSLEKAFHSSLCASLEDHWGSSMKAFDRVSSGAQNKVTRMNLYAHPSIWVPHSCSIFL</sequence>
<comment type="caution">
    <text evidence="1">The sequence shown here is derived from an EMBL/GenBank/DDBJ whole genome shotgun (WGS) entry which is preliminary data.</text>
</comment>
<dbReference type="Proteomes" id="UP001162992">
    <property type="component" value="Chromosome 14"/>
</dbReference>
<gene>
    <name evidence="1" type="ORF">O6H91_14G008700</name>
</gene>
<evidence type="ECO:0000313" key="2">
    <source>
        <dbReference type="Proteomes" id="UP001162992"/>
    </source>
</evidence>
<accession>A0ACC2BLE5</accession>
<protein>
    <submittedName>
        <fullName evidence="1">Uncharacterized protein</fullName>
    </submittedName>
</protein>
<organism evidence="1 2">
    <name type="scientific">Diphasiastrum complanatum</name>
    <name type="common">Issler's clubmoss</name>
    <name type="synonym">Lycopodium complanatum</name>
    <dbReference type="NCBI Taxonomy" id="34168"/>
    <lineage>
        <taxon>Eukaryota</taxon>
        <taxon>Viridiplantae</taxon>
        <taxon>Streptophyta</taxon>
        <taxon>Embryophyta</taxon>
        <taxon>Tracheophyta</taxon>
        <taxon>Lycopodiopsida</taxon>
        <taxon>Lycopodiales</taxon>
        <taxon>Lycopodiaceae</taxon>
        <taxon>Lycopodioideae</taxon>
        <taxon>Diphasiastrum</taxon>
    </lineage>
</organism>
<proteinExistence type="predicted"/>
<dbReference type="EMBL" id="CM055105">
    <property type="protein sequence ID" value="KAJ7530576.1"/>
    <property type="molecule type" value="Genomic_DNA"/>
</dbReference>
<name>A0ACC2BLE5_DIPCM</name>
<reference evidence="2" key="1">
    <citation type="journal article" date="2024" name="Proc. Natl. Acad. Sci. U.S.A.">
        <title>Extraordinary preservation of gene collinearity over three hundred million years revealed in homosporous lycophytes.</title>
        <authorList>
            <person name="Li C."/>
            <person name="Wickell D."/>
            <person name="Kuo L.Y."/>
            <person name="Chen X."/>
            <person name="Nie B."/>
            <person name="Liao X."/>
            <person name="Peng D."/>
            <person name="Ji J."/>
            <person name="Jenkins J."/>
            <person name="Williams M."/>
            <person name="Shu S."/>
            <person name="Plott C."/>
            <person name="Barry K."/>
            <person name="Rajasekar S."/>
            <person name="Grimwood J."/>
            <person name="Han X."/>
            <person name="Sun S."/>
            <person name="Hou Z."/>
            <person name="He W."/>
            <person name="Dai G."/>
            <person name="Sun C."/>
            <person name="Schmutz J."/>
            <person name="Leebens-Mack J.H."/>
            <person name="Li F.W."/>
            <person name="Wang L."/>
        </authorList>
    </citation>
    <scope>NUCLEOTIDE SEQUENCE [LARGE SCALE GENOMIC DNA]</scope>
    <source>
        <strain evidence="2">cv. PW_Plant_1</strain>
    </source>
</reference>
<evidence type="ECO:0000313" key="1">
    <source>
        <dbReference type="EMBL" id="KAJ7530576.1"/>
    </source>
</evidence>